<comment type="caution">
    <text evidence="1">The sequence shown here is derived from an EMBL/GenBank/DDBJ whole genome shotgun (WGS) entry which is preliminary data.</text>
</comment>
<evidence type="ECO:0000313" key="1">
    <source>
        <dbReference type="EMBL" id="CAG8815430.1"/>
    </source>
</evidence>
<keyword evidence="2" id="KW-1185">Reference proteome</keyword>
<protein>
    <submittedName>
        <fullName evidence="1">5222_t:CDS:1</fullName>
    </submittedName>
</protein>
<dbReference type="Proteomes" id="UP000789920">
    <property type="component" value="Unassembled WGS sequence"/>
</dbReference>
<accession>A0ACA9RY99</accession>
<organism evidence="1 2">
    <name type="scientific">Racocetra persica</name>
    <dbReference type="NCBI Taxonomy" id="160502"/>
    <lineage>
        <taxon>Eukaryota</taxon>
        <taxon>Fungi</taxon>
        <taxon>Fungi incertae sedis</taxon>
        <taxon>Mucoromycota</taxon>
        <taxon>Glomeromycotina</taxon>
        <taxon>Glomeromycetes</taxon>
        <taxon>Diversisporales</taxon>
        <taxon>Gigasporaceae</taxon>
        <taxon>Racocetra</taxon>
    </lineage>
</organism>
<name>A0ACA9RY99_9GLOM</name>
<proteinExistence type="predicted"/>
<gene>
    <name evidence="1" type="ORF">RPERSI_LOCUS24218</name>
</gene>
<feature type="non-terminal residue" evidence="1">
    <location>
        <position position="46"/>
    </location>
</feature>
<reference evidence="1" key="1">
    <citation type="submission" date="2021-06" db="EMBL/GenBank/DDBJ databases">
        <authorList>
            <person name="Kallberg Y."/>
            <person name="Tangrot J."/>
            <person name="Rosling A."/>
        </authorList>
    </citation>
    <scope>NUCLEOTIDE SEQUENCE</scope>
    <source>
        <strain evidence="1">MA461A</strain>
    </source>
</reference>
<dbReference type="EMBL" id="CAJVQC010077295">
    <property type="protein sequence ID" value="CAG8815430.1"/>
    <property type="molecule type" value="Genomic_DNA"/>
</dbReference>
<evidence type="ECO:0000313" key="2">
    <source>
        <dbReference type="Proteomes" id="UP000789920"/>
    </source>
</evidence>
<sequence length="46" mass="5126">MTCIRAYAQSTDRKTAKRAIMCPRQQDIENVKIDAVIQDSCGNPNA</sequence>